<dbReference type="AlphaFoldDB" id="A0A6P5SGZ3"/>
<dbReference type="GeneID" id="110758625"/>
<feature type="binding site" evidence="20">
    <location>
        <position position="481"/>
    </location>
    <ligand>
        <name>ATP</name>
        <dbReference type="ChEBI" id="CHEBI:30616"/>
    </ligand>
</feature>
<protein>
    <submittedName>
        <fullName evidence="25">Wall-associated receptor kinase 2-like</fullName>
    </submittedName>
</protein>
<dbReference type="InterPro" id="IPR049883">
    <property type="entry name" value="NOTCH1_EGF-like"/>
</dbReference>
<dbReference type="GO" id="GO:0005509">
    <property type="term" value="F:calcium ion binding"/>
    <property type="evidence" value="ECO:0007669"/>
    <property type="project" value="InterPro"/>
</dbReference>
<comment type="catalytic activity">
    <reaction evidence="17">
        <text>L-threonyl-[protein] + ATP = O-phospho-L-threonyl-[protein] + ADP + H(+)</text>
        <dbReference type="Rhea" id="RHEA:46608"/>
        <dbReference type="Rhea" id="RHEA-COMP:11060"/>
        <dbReference type="Rhea" id="RHEA-COMP:11605"/>
        <dbReference type="ChEBI" id="CHEBI:15378"/>
        <dbReference type="ChEBI" id="CHEBI:30013"/>
        <dbReference type="ChEBI" id="CHEBI:30616"/>
        <dbReference type="ChEBI" id="CHEBI:61977"/>
        <dbReference type="ChEBI" id="CHEBI:456216"/>
    </reaction>
</comment>
<evidence type="ECO:0000256" key="6">
    <source>
        <dbReference type="ARBA" id="ARBA00022692"/>
    </source>
</evidence>
<evidence type="ECO:0000256" key="16">
    <source>
        <dbReference type="ARBA" id="ARBA00047558"/>
    </source>
</evidence>
<comment type="catalytic activity">
    <reaction evidence="16">
        <text>L-seryl-[protein] + ATP = O-phospho-L-seryl-[protein] + ADP + H(+)</text>
        <dbReference type="Rhea" id="RHEA:17989"/>
        <dbReference type="Rhea" id="RHEA-COMP:9863"/>
        <dbReference type="Rhea" id="RHEA-COMP:11604"/>
        <dbReference type="ChEBI" id="CHEBI:15378"/>
        <dbReference type="ChEBI" id="CHEBI:29999"/>
        <dbReference type="ChEBI" id="CHEBI:30616"/>
        <dbReference type="ChEBI" id="CHEBI:83421"/>
        <dbReference type="ChEBI" id="CHEBI:456216"/>
    </reaction>
</comment>
<name>A0A6P5SGZ3_PRUAV</name>
<dbReference type="RefSeq" id="XP_021816220.1">
    <property type="nucleotide sequence ID" value="XM_021960528.1"/>
</dbReference>
<dbReference type="PANTHER" id="PTHR27005:SF468">
    <property type="entry name" value="OS01G0310500 PROTEIN"/>
    <property type="match status" value="1"/>
</dbReference>
<feature type="domain" description="EGF-like" evidence="23">
    <location>
        <begin position="322"/>
        <end position="358"/>
    </location>
</feature>
<keyword evidence="6 21" id="KW-0812">Transmembrane</keyword>
<dbReference type="Pfam" id="PF07714">
    <property type="entry name" value="PK_Tyr_Ser-Thr"/>
    <property type="match status" value="1"/>
</dbReference>
<dbReference type="InterPro" id="IPR045274">
    <property type="entry name" value="WAK-like"/>
</dbReference>
<dbReference type="GO" id="GO:0005886">
    <property type="term" value="C:plasma membrane"/>
    <property type="evidence" value="ECO:0007669"/>
    <property type="project" value="TreeGrafter"/>
</dbReference>
<dbReference type="CDD" id="cd14066">
    <property type="entry name" value="STKc_IRAK"/>
    <property type="match status" value="1"/>
</dbReference>
<feature type="domain" description="EGF-like" evidence="23">
    <location>
        <begin position="272"/>
        <end position="321"/>
    </location>
</feature>
<dbReference type="SUPFAM" id="SSF57196">
    <property type="entry name" value="EGF/Laminin"/>
    <property type="match status" value="1"/>
</dbReference>
<evidence type="ECO:0000313" key="25">
    <source>
        <dbReference type="RefSeq" id="XP_021816220.1"/>
    </source>
</evidence>
<dbReference type="Pfam" id="PF13947">
    <property type="entry name" value="GUB_WAK_bind"/>
    <property type="match status" value="1"/>
</dbReference>
<dbReference type="GO" id="GO:0030247">
    <property type="term" value="F:polysaccharide binding"/>
    <property type="evidence" value="ECO:0007669"/>
    <property type="project" value="InterPro"/>
</dbReference>
<dbReference type="InterPro" id="IPR018097">
    <property type="entry name" value="EGF_Ca-bd_CS"/>
</dbReference>
<evidence type="ECO:0000256" key="18">
    <source>
        <dbReference type="ARBA" id="ARBA00058961"/>
    </source>
</evidence>
<dbReference type="FunFam" id="1.10.510.10:FF:000084">
    <property type="entry name" value="Wall-associated receptor kinase 2"/>
    <property type="match status" value="1"/>
</dbReference>
<dbReference type="Gene3D" id="3.30.200.20">
    <property type="entry name" value="Phosphorylase Kinase, domain 1"/>
    <property type="match status" value="1"/>
</dbReference>
<evidence type="ECO:0000256" key="1">
    <source>
        <dbReference type="ARBA" id="ARBA00004479"/>
    </source>
</evidence>
<keyword evidence="4" id="KW-0597">Phosphoprotein</keyword>
<dbReference type="InterPro" id="IPR001245">
    <property type="entry name" value="Ser-Thr/Tyr_kinase_cat_dom"/>
</dbReference>
<keyword evidence="2" id="KW-0723">Serine/threonine-protein kinase</keyword>
<evidence type="ECO:0000256" key="4">
    <source>
        <dbReference type="ARBA" id="ARBA00022553"/>
    </source>
</evidence>
<dbReference type="PANTHER" id="PTHR27005">
    <property type="entry name" value="WALL-ASSOCIATED RECEPTOR KINASE-LIKE 21"/>
    <property type="match status" value="1"/>
</dbReference>
<dbReference type="Gene3D" id="1.10.510.10">
    <property type="entry name" value="Transferase(Phosphotransferase) domain 1"/>
    <property type="match status" value="1"/>
</dbReference>
<dbReference type="InterPro" id="IPR000719">
    <property type="entry name" value="Prot_kinase_dom"/>
</dbReference>
<dbReference type="PROSITE" id="PS00108">
    <property type="entry name" value="PROTEIN_KINASE_ST"/>
    <property type="match status" value="1"/>
</dbReference>
<evidence type="ECO:0000256" key="5">
    <source>
        <dbReference type="ARBA" id="ARBA00022679"/>
    </source>
</evidence>
<evidence type="ECO:0000256" key="8">
    <source>
        <dbReference type="ARBA" id="ARBA00022737"/>
    </source>
</evidence>
<reference evidence="25" key="1">
    <citation type="submission" date="2025-08" db="UniProtKB">
        <authorList>
            <consortium name="RefSeq"/>
        </authorList>
    </citation>
    <scope>IDENTIFICATION</scope>
</reference>
<keyword evidence="7" id="KW-0732">Signal</keyword>
<organism evidence="24 25">
    <name type="scientific">Prunus avium</name>
    <name type="common">Cherry</name>
    <name type="synonym">Cerasus avium</name>
    <dbReference type="NCBI Taxonomy" id="42229"/>
    <lineage>
        <taxon>Eukaryota</taxon>
        <taxon>Viridiplantae</taxon>
        <taxon>Streptophyta</taxon>
        <taxon>Embryophyta</taxon>
        <taxon>Tracheophyta</taxon>
        <taxon>Spermatophyta</taxon>
        <taxon>Magnoliopsida</taxon>
        <taxon>eudicotyledons</taxon>
        <taxon>Gunneridae</taxon>
        <taxon>Pentapetalae</taxon>
        <taxon>rosids</taxon>
        <taxon>fabids</taxon>
        <taxon>Rosales</taxon>
        <taxon>Rosaceae</taxon>
        <taxon>Amygdaloideae</taxon>
        <taxon>Amygdaleae</taxon>
        <taxon>Prunus</taxon>
    </lineage>
</organism>
<evidence type="ECO:0000256" key="14">
    <source>
        <dbReference type="ARBA" id="ARBA00023157"/>
    </source>
</evidence>
<feature type="transmembrane region" description="Helical" evidence="21">
    <location>
        <begin position="377"/>
        <end position="400"/>
    </location>
</feature>
<dbReference type="SMART" id="SM00181">
    <property type="entry name" value="EGF"/>
    <property type="match status" value="2"/>
</dbReference>
<accession>A0A6P5SGZ3</accession>
<proteinExistence type="predicted"/>
<keyword evidence="13 21" id="KW-0472">Membrane</keyword>
<keyword evidence="24" id="KW-1185">Reference proteome</keyword>
<keyword evidence="12 21" id="KW-1133">Transmembrane helix</keyword>
<dbReference type="SMART" id="SM00220">
    <property type="entry name" value="S_TKc"/>
    <property type="match status" value="1"/>
</dbReference>
<evidence type="ECO:0000256" key="7">
    <source>
        <dbReference type="ARBA" id="ARBA00022729"/>
    </source>
</evidence>
<evidence type="ECO:0000256" key="2">
    <source>
        <dbReference type="ARBA" id="ARBA00022527"/>
    </source>
</evidence>
<evidence type="ECO:0000256" key="19">
    <source>
        <dbReference type="PROSITE-ProRule" id="PRU00076"/>
    </source>
</evidence>
<dbReference type="FunFam" id="3.30.200.20:FF:000043">
    <property type="entry name" value="Wall-associated receptor kinase 2"/>
    <property type="match status" value="1"/>
</dbReference>
<sequence>MALSHNKRTWVLVLSSSCLEYEPLQKLKPCLAAQTNVIDEIILQLFLVGLVVLAAAEAQALPGCPNQCGNLSIPFPFGIAKGCYLRDEFFIDCNETNQTPTPYLNGTGIPISNLSLNGELQIMQFVARDCYDQDGSLDTKLSNSPRLQLFPPYTISGTKNKFIAVGCDTYAIFKGVRGKEKYITGCMTLCESLGSISESCSGIGCCQTSIPSGLQVRTVTMSSYYNHTFIWDFNPCSYSFIVEEGQFTFSSKSFQELKSISRLPMVLNWAIGDEPCDAAQHRQDYACKGNSTCVNPHNLSGYFCECLPGYEGNPYLPDGCQDTDECQISNPCSAGACVNVLGNYSCVCPKGFKGDGMKAGTGCSKDNPSNLFKGIRLLTISLATTVALLVLLVGSSWTYWGKKKRRFIKLKEKYFQENGGLLLQQQLASRGGSVETTKIFTAEELEKATNNYHESRVLGEGGYGTVYKGILEDDKVVAIKKSKICAPAQNEQFVNEVIVLSQINHRNVVRLLGCCLETPMPLLVYEFIINGTLSEHIHNKCRESLLSWELRLKIAAETAGALAYLHSSTSMPIIHRDVKTTNVLLDENYIAKVSDFGASRLIPLDQAQITTLVQGTLGYLDPEYFHTNHLTEKSDVYSFGVVLVELLTSKVALSFARPEAERNLASFFVCSVEEGRLNQILDEDIVNEGNIETLKEVADLANRCLRVKREERPTMKHVAMELEGMRIMAKHPWGKANFGPEDTEYLLGSASMASVRGDNCSSTSTTTDATTVYDSIRIEIEMLMRHNGR</sequence>
<evidence type="ECO:0000256" key="10">
    <source>
        <dbReference type="ARBA" id="ARBA00022777"/>
    </source>
</evidence>
<dbReference type="Pfam" id="PF07645">
    <property type="entry name" value="EGF_CA"/>
    <property type="match status" value="1"/>
</dbReference>
<dbReference type="FunFam" id="2.10.25.10:FF:000038">
    <property type="entry name" value="Fibrillin 2"/>
    <property type="match status" value="1"/>
</dbReference>
<dbReference type="Proteomes" id="UP000515124">
    <property type="component" value="Unplaced"/>
</dbReference>
<dbReference type="InterPro" id="IPR017441">
    <property type="entry name" value="Protein_kinase_ATP_BS"/>
</dbReference>
<dbReference type="CDD" id="cd00054">
    <property type="entry name" value="EGF_CA"/>
    <property type="match status" value="2"/>
</dbReference>
<dbReference type="GO" id="GO:0007166">
    <property type="term" value="P:cell surface receptor signaling pathway"/>
    <property type="evidence" value="ECO:0007669"/>
    <property type="project" value="InterPro"/>
</dbReference>
<dbReference type="InterPro" id="IPR011009">
    <property type="entry name" value="Kinase-like_dom_sf"/>
</dbReference>
<evidence type="ECO:0000256" key="20">
    <source>
        <dbReference type="PROSITE-ProRule" id="PRU10141"/>
    </source>
</evidence>
<evidence type="ECO:0000256" key="15">
    <source>
        <dbReference type="ARBA" id="ARBA00023180"/>
    </source>
</evidence>
<evidence type="ECO:0000256" key="12">
    <source>
        <dbReference type="ARBA" id="ARBA00022989"/>
    </source>
</evidence>
<dbReference type="InterPro" id="IPR000742">
    <property type="entry name" value="EGF"/>
</dbReference>
<dbReference type="InterPro" id="IPR008271">
    <property type="entry name" value="Ser/Thr_kinase_AS"/>
</dbReference>
<evidence type="ECO:0000259" key="23">
    <source>
        <dbReference type="PROSITE" id="PS50026"/>
    </source>
</evidence>
<dbReference type="GO" id="GO:0004674">
    <property type="term" value="F:protein serine/threonine kinase activity"/>
    <property type="evidence" value="ECO:0007669"/>
    <property type="project" value="UniProtKB-KW"/>
</dbReference>
<keyword evidence="9 20" id="KW-0547">Nucleotide-binding</keyword>
<dbReference type="PROSITE" id="PS01187">
    <property type="entry name" value="EGF_CA"/>
    <property type="match status" value="1"/>
</dbReference>
<evidence type="ECO:0000313" key="24">
    <source>
        <dbReference type="Proteomes" id="UP000515124"/>
    </source>
</evidence>
<dbReference type="PROSITE" id="PS00107">
    <property type="entry name" value="PROTEIN_KINASE_ATP"/>
    <property type="match status" value="1"/>
</dbReference>
<keyword evidence="10" id="KW-0418">Kinase</keyword>
<comment type="subcellular location">
    <subcellularLocation>
        <location evidence="1">Membrane</location>
        <topology evidence="1">Single-pass type I membrane protein</topology>
    </subcellularLocation>
</comment>
<dbReference type="Gene3D" id="2.10.25.10">
    <property type="entry name" value="Laminin"/>
    <property type="match status" value="2"/>
</dbReference>
<dbReference type="PROSITE" id="PS50011">
    <property type="entry name" value="PROTEIN_KINASE_DOM"/>
    <property type="match status" value="1"/>
</dbReference>
<comment type="caution">
    <text evidence="19">Lacks conserved residue(s) required for the propagation of feature annotation.</text>
</comment>
<dbReference type="SMART" id="SM00179">
    <property type="entry name" value="EGF_CA"/>
    <property type="match status" value="2"/>
</dbReference>
<dbReference type="InterPro" id="IPR000152">
    <property type="entry name" value="EGF-type_Asp/Asn_hydroxyl_site"/>
</dbReference>
<keyword evidence="14 19" id="KW-1015">Disulfide bond</keyword>
<comment type="function">
    <text evidence="18">Serine/threonine-protein kinase that may function as a signaling receptor of extracellular matrix component. Binding to pectin may have significance in the control of cell expansion, morphogenesis and development.</text>
</comment>
<dbReference type="InterPro" id="IPR001881">
    <property type="entry name" value="EGF-like_Ca-bd_dom"/>
</dbReference>
<evidence type="ECO:0000256" key="21">
    <source>
        <dbReference type="SAM" id="Phobius"/>
    </source>
</evidence>
<evidence type="ECO:0000259" key="22">
    <source>
        <dbReference type="PROSITE" id="PS50011"/>
    </source>
</evidence>
<feature type="disulfide bond" evidence="19">
    <location>
        <begin position="287"/>
        <end position="304"/>
    </location>
</feature>
<dbReference type="GO" id="GO:0005524">
    <property type="term" value="F:ATP binding"/>
    <property type="evidence" value="ECO:0007669"/>
    <property type="project" value="UniProtKB-UniRule"/>
</dbReference>
<evidence type="ECO:0000256" key="17">
    <source>
        <dbReference type="ARBA" id="ARBA00047951"/>
    </source>
</evidence>
<keyword evidence="5" id="KW-0808">Transferase</keyword>
<feature type="domain" description="Protein kinase" evidence="22">
    <location>
        <begin position="452"/>
        <end position="734"/>
    </location>
</feature>
<dbReference type="PROSITE" id="PS50026">
    <property type="entry name" value="EGF_3"/>
    <property type="match status" value="2"/>
</dbReference>
<keyword evidence="15" id="KW-0325">Glycoprotein</keyword>
<keyword evidence="3 19" id="KW-0245">EGF-like domain</keyword>
<keyword evidence="11 20" id="KW-0067">ATP-binding</keyword>
<evidence type="ECO:0000256" key="13">
    <source>
        <dbReference type="ARBA" id="ARBA00023136"/>
    </source>
</evidence>
<dbReference type="SUPFAM" id="SSF56112">
    <property type="entry name" value="Protein kinase-like (PK-like)"/>
    <property type="match status" value="1"/>
</dbReference>
<dbReference type="KEGG" id="pavi:110758625"/>
<gene>
    <name evidence="25" type="primary">LOC110758625</name>
</gene>
<dbReference type="PROSITE" id="PS00010">
    <property type="entry name" value="ASX_HYDROXYL"/>
    <property type="match status" value="1"/>
</dbReference>
<keyword evidence="8" id="KW-0677">Repeat</keyword>
<evidence type="ECO:0000256" key="9">
    <source>
        <dbReference type="ARBA" id="ARBA00022741"/>
    </source>
</evidence>
<dbReference type="InterPro" id="IPR025287">
    <property type="entry name" value="WAK_GUB"/>
</dbReference>
<evidence type="ECO:0000256" key="3">
    <source>
        <dbReference type="ARBA" id="ARBA00022536"/>
    </source>
</evidence>
<evidence type="ECO:0000256" key="11">
    <source>
        <dbReference type="ARBA" id="ARBA00022840"/>
    </source>
</evidence>